<organism evidence="1 2">
    <name type="scientific">Chaetomium strumarium</name>
    <dbReference type="NCBI Taxonomy" id="1170767"/>
    <lineage>
        <taxon>Eukaryota</taxon>
        <taxon>Fungi</taxon>
        <taxon>Dikarya</taxon>
        <taxon>Ascomycota</taxon>
        <taxon>Pezizomycotina</taxon>
        <taxon>Sordariomycetes</taxon>
        <taxon>Sordariomycetidae</taxon>
        <taxon>Sordariales</taxon>
        <taxon>Chaetomiaceae</taxon>
        <taxon>Chaetomium</taxon>
    </lineage>
</organism>
<reference evidence="1" key="2">
    <citation type="submission" date="2023-06" db="EMBL/GenBank/DDBJ databases">
        <authorList>
            <consortium name="Lawrence Berkeley National Laboratory"/>
            <person name="Mondo S.J."/>
            <person name="Hensen N."/>
            <person name="Bonometti L."/>
            <person name="Westerberg I."/>
            <person name="Brannstrom I.O."/>
            <person name="Guillou S."/>
            <person name="Cros-Aarteil S."/>
            <person name="Calhoun S."/>
            <person name="Haridas S."/>
            <person name="Kuo A."/>
            <person name="Pangilinan J."/>
            <person name="Riley R."/>
            <person name="Labutti K."/>
            <person name="Andreopoulos B."/>
            <person name="Lipzen A."/>
            <person name="Chen C."/>
            <person name="Yanf M."/>
            <person name="Daum C."/>
            <person name="Ng V."/>
            <person name="Clum A."/>
            <person name="Steindorff A."/>
            <person name="Ohm R."/>
            <person name="Martin F."/>
            <person name="Silar P."/>
            <person name="Natvig D."/>
            <person name="Lalanne C."/>
            <person name="Gautier V."/>
            <person name="Ament-Velasquez S.L."/>
            <person name="Kruys A."/>
            <person name="Hutchinson M.I."/>
            <person name="Powell A.J."/>
            <person name="Barry K."/>
            <person name="Miller A.N."/>
            <person name="Grigoriev I.V."/>
            <person name="Debuchy R."/>
            <person name="Gladieux P."/>
            <person name="Thoren M.H."/>
            <person name="Johannesson H."/>
        </authorList>
    </citation>
    <scope>NUCLEOTIDE SEQUENCE</scope>
    <source>
        <strain evidence="1">CBS 333.67</strain>
    </source>
</reference>
<protein>
    <submittedName>
        <fullName evidence="1">Uncharacterized protein</fullName>
    </submittedName>
</protein>
<accession>A0AAJ0M098</accession>
<dbReference type="RefSeq" id="XP_062720014.1">
    <property type="nucleotide sequence ID" value="XM_062867978.1"/>
</dbReference>
<dbReference type="EMBL" id="JAUDZG010000005">
    <property type="protein sequence ID" value="KAK3304234.1"/>
    <property type="molecule type" value="Genomic_DNA"/>
</dbReference>
<name>A0AAJ0M098_9PEZI</name>
<keyword evidence="2" id="KW-1185">Reference proteome</keyword>
<evidence type="ECO:0000313" key="2">
    <source>
        <dbReference type="Proteomes" id="UP001273166"/>
    </source>
</evidence>
<gene>
    <name evidence="1" type="ORF">B0T15DRAFT_512419</name>
</gene>
<dbReference type="Proteomes" id="UP001273166">
    <property type="component" value="Unassembled WGS sequence"/>
</dbReference>
<sequence>MMQNGVLDAPCPSHAPIRLAILFPRSFSFLLDQVVPDADAFKSVRNVSLGARRGEKDLMGKIANPVLDRRHLEPEEAPEKRSVRLTEGRATLQHATAQVGATHRIARLHLQRGPGSFGLRLAKQWPSAGAGIAIRERAISFPLSSAMTIGPGSLHLASTLPHLPGFENDQEEGNHRLTGLPSRHTKSEGLAFSMLKSRNGERHWLDPEAENCKCRSGRRAKWSVLSGYRGKPIDISGGVFWCSQEDAGLSQKLTTHPSFPMKSPNIPISRLHTVHHLVSSAPKPLRGPHSRHLFPRPIPQIWEVWNRF</sequence>
<reference evidence="1" key="1">
    <citation type="journal article" date="2023" name="Mol. Phylogenet. Evol.">
        <title>Genome-scale phylogeny and comparative genomics of the fungal order Sordariales.</title>
        <authorList>
            <person name="Hensen N."/>
            <person name="Bonometti L."/>
            <person name="Westerberg I."/>
            <person name="Brannstrom I.O."/>
            <person name="Guillou S."/>
            <person name="Cros-Aarteil S."/>
            <person name="Calhoun S."/>
            <person name="Haridas S."/>
            <person name="Kuo A."/>
            <person name="Mondo S."/>
            <person name="Pangilinan J."/>
            <person name="Riley R."/>
            <person name="LaButti K."/>
            <person name="Andreopoulos B."/>
            <person name="Lipzen A."/>
            <person name="Chen C."/>
            <person name="Yan M."/>
            <person name="Daum C."/>
            <person name="Ng V."/>
            <person name="Clum A."/>
            <person name="Steindorff A."/>
            <person name="Ohm R.A."/>
            <person name="Martin F."/>
            <person name="Silar P."/>
            <person name="Natvig D.O."/>
            <person name="Lalanne C."/>
            <person name="Gautier V."/>
            <person name="Ament-Velasquez S.L."/>
            <person name="Kruys A."/>
            <person name="Hutchinson M.I."/>
            <person name="Powell A.J."/>
            <person name="Barry K."/>
            <person name="Miller A.N."/>
            <person name="Grigoriev I.V."/>
            <person name="Debuchy R."/>
            <person name="Gladieux P."/>
            <person name="Hiltunen Thoren M."/>
            <person name="Johannesson H."/>
        </authorList>
    </citation>
    <scope>NUCLEOTIDE SEQUENCE</scope>
    <source>
        <strain evidence="1">CBS 333.67</strain>
    </source>
</reference>
<evidence type="ECO:0000313" key="1">
    <source>
        <dbReference type="EMBL" id="KAK3304234.1"/>
    </source>
</evidence>
<dbReference type="GeneID" id="87886807"/>
<proteinExistence type="predicted"/>
<dbReference type="AlphaFoldDB" id="A0AAJ0M098"/>
<comment type="caution">
    <text evidence="1">The sequence shown here is derived from an EMBL/GenBank/DDBJ whole genome shotgun (WGS) entry which is preliminary data.</text>
</comment>